<evidence type="ECO:0000259" key="3">
    <source>
        <dbReference type="Pfam" id="PF01464"/>
    </source>
</evidence>
<dbReference type="PANTHER" id="PTHR37423">
    <property type="entry name" value="SOLUBLE LYTIC MUREIN TRANSGLYCOSYLASE-RELATED"/>
    <property type="match status" value="1"/>
</dbReference>
<dbReference type="EMBL" id="JAPKHW010000048">
    <property type="protein sequence ID" value="MCX4151043.1"/>
    <property type="molecule type" value="Genomic_DNA"/>
</dbReference>
<protein>
    <submittedName>
        <fullName evidence="5">Lytic transglycosylase domain-containing protein</fullName>
    </submittedName>
</protein>
<accession>A0AAP5BLM6</accession>
<dbReference type="PANTHER" id="PTHR37423:SF2">
    <property type="entry name" value="MEMBRANE-BOUND LYTIC MUREIN TRANSGLYCOSYLASE C"/>
    <property type="match status" value="1"/>
</dbReference>
<dbReference type="SUPFAM" id="SSF53955">
    <property type="entry name" value="Lysozyme-like"/>
    <property type="match status" value="1"/>
</dbReference>
<evidence type="ECO:0000313" key="5">
    <source>
        <dbReference type="EMBL" id="MDQ6412857.1"/>
    </source>
</evidence>
<organism evidence="5 7">
    <name type="scientific">Paraburkholderia madseniana</name>
    <dbReference type="NCBI Taxonomy" id="2599607"/>
    <lineage>
        <taxon>Bacteria</taxon>
        <taxon>Pseudomonadati</taxon>
        <taxon>Pseudomonadota</taxon>
        <taxon>Betaproteobacteria</taxon>
        <taxon>Burkholderiales</taxon>
        <taxon>Burkholderiaceae</taxon>
        <taxon>Paraburkholderia</taxon>
    </lineage>
</organism>
<name>A0AAP5BLM6_9BURK</name>
<keyword evidence="6" id="KW-1185">Reference proteome</keyword>
<sequence length="175" mass="19253">MSSLILAAVLTTQCGAVRAAADQCFENAAARRHVNVNLLYAMAHVESRFNPAATNDKTGAMGEMQIHPSHLKWLSKYGISERDLYDECTNINVGAFLLSDFIRMYGNTWRAVGAYGAGNARDKETARNGYAQLVQAEYLRITREPRGRATDSTKSPTPAVNQRARLGGRPMMVVD</sequence>
<gene>
    <name evidence="5" type="ORF">NIE36_37670</name>
    <name evidence="4" type="ORF">OSB80_37760</name>
</gene>
<evidence type="ECO:0000313" key="6">
    <source>
        <dbReference type="Proteomes" id="UP001209412"/>
    </source>
</evidence>
<dbReference type="AlphaFoldDB" id="A0AAP5BLM6"/>
<dbReference type="Proteomes" id="UP001209412">
    <property type="component" value="Unassembled WGS sequence"/>
</dbReference>
<feature type="domain" description="Transglycosylase SLT" evidence="3">
    <location>
        <begin position="23"/>
        <end position="131"/>
    </location>
</feature>
<reference evidence="5" key="1">
    <citation type="submission" date="2022-06" db="EMBL/GenBank/DDBJ databases">
        <title>PHB producers.</title>
        <authorList>
            <person name="Besaury L."/>
        </authorList>
    </citation>
    <scope>NUCLEOTIDE SEQUENCE</scope>
    <source>
        <strain evidence="5 6">SEWS6</strain>
    </source>
</reference>
<dbReference type="RefSeq" id="WP_266241824.1">
    <property type="nucleotide sequence ID" value="NZ_JAMXWF010000048.1"/>
</dbReference>
<dbReference type="InterPro" id="IPR008258">
    <property type="entry name" value="Transglycosylase_SLT_dom_1"/>
</dbReference>
<dbReference type="InterPro" id="IPR023346">
    <property type="entry name" value="Lysozyme-like_dom_sf"/>
</dbReference>
<proteinExistence type="inferred from homology"/>
<comment type="caution">
    <text evidence="5">The sequence shown here is derived from an EMBL/GenBank/DDBJ whole genome shotgun (WGS) entry which is preliminary data.</text>
</comment>
<dbReference type="Pfam" id="PF01464">
    <property type="entry name" value="SLT"/>
    <property type="match status" value="1"/>
</dbReference>
<evidence type="ECO:0000256" key="2">
    <source>
        <dbReference type="SAM" id="MobiDB-lite"/>
    </source>
</evidence>
<comment type="similarity">
    <text evidence="1">Belongs to the transglycosylase Slt family.</text>
</comment>
<dbReference type="EMBL" id="JAMXWF010000048">
    <property type="protein sequence ID" value="MDQ6412857.1"/>
    <property type="molecule type" value="Genomic_DNA"/>
</dbReference>
<dbReference type="Proteomes" id="UP001242288">
    <property type="component" value="Unassembled WGS sequence"/>
</dbReference>
<evidence type="ECO:0000313" key="7">
    <source>
        <dbReference type="Proteomes" id="UP001242288"/>
    </source>
</evidence>
<evidence type="ECO:0000313" key="4">
    <source>
        <dbReference type="EMBL" id="MCX4151043.1"/>
    </source>
</evidence>
<evidence type="ECO:0000256" key="1">
    <source>
        <dbReference type="ARBA" id="ARBA00007734"/>
    </source>
</evidence>
<feature type="region of interest" description="Disordered" evidence="2">
    <location>
        <begin position="145"/>
        <end position="175"/>
    </location>
</feature>
<dbReference type="CDD" id="cd13400">
    <property type="entry name" value="LT_IagB-like"/>
    <property type="match status" value="1"/>
</dbReference>
<dbReference type="Gene3D" id="1.10.530.10">
    <property type="match status" value="1"/>
</dbReference>